<proteinExistence type="predicted"/>
<evidence type="ECO:0000313" key="1">
    <source>
        <dbReference type="EMBL" id="ALE38544.1"/>
    </source>
</evidence>
<gene>
    <name evidence="1" type="ORF">G436_1341</name>
</gene>
<organism evidence="1">
    <name type="scientific">Leptospira interrogans serovar Hardjo str. Norma</name>
    <dbReference type="NCBI Taxonomy" id="1279460"/>
    <lineage>
        <taxon>Bacteria</taxon>
        <taxon>Pseudomonadati</taxon>
        <taxon>Spirochaetota</taxon>
        <taxon>Spirochaetia</taxon>
        <taxon>Leptospirales</taxon>
        <taxon>Leptospiraceae</taxon>
        <taxon>Leptospira</taxon>
    </lineage>
</organism>
<reference evidence="1 2" key="1">
    <citation type="journal article" date="2015" name="Genome Announc.">
        <title>Whole-Genome Sequence of Leptospira interrogans Serovar Hardjo Subtype Hardjoprajitno Strain Norma, Isolated from Cattle in a Leptospirosis Outbreak in Brazil.</title>
        <authorList>
            <person name="Cosate M.R."/>
            <person name="Soares S.C."/>
            <person name="Mendes T.A."/>
            <person name="Raittz R.T."/>
            <person name="Moreira E.C."/>
            <person name="Leite R."/>
            <person name="Fernandes G.R."/>
            <person name="Haddad J.P."/>
            <person name="Ortega J.M."/>
        </authorList>
    </citation>
    <scope>NUCLEOTIDE SEQUENCE [LARGE SCALE GENOMIC DNA]</scope>
    <source>
        <strain evidence="1 2">Norma</strain>
    </source>
</reference>
<dbReference type="AlphaFoldDB" id="A0A0M4N486"/>
<dbReference type="EMBL" id="CP012603">
    <property type="protein sequence ID" value="ALE38544.1"/>
    <property type="molecule type" value="Genomic_DNA"/>
</dbReference>
<dbReference type="Proteomes" id="UP000056502">
    <property type="component" value="Chromosome I"/>
</dbReference>
<evidence type="ECO:0000313" key="2">
    <source>
        <dbReference type="Proteomes" id="UP000056502"/>
    </source>
</evidence>
<protein>
    <submittedName>
        <fullName evidence="1">Uncharacterized protein</fullName>
    </submittedName>
</protein>
<sequence>MDLNFDDGRKTAKIYCTMILFILELLKNSIATINKTPQSTVFIK</sequence>
<dbReference type="PATRIC" id="fig|1279460.3.peg.1351"/>
<accession>A0A0M4N486</accession>
<name>A0A0M4N486_LEPIR</name>